<evidence type="ECO:0000256" key="4">
    <source>
        <dbReference type="ARBA" id="ARBA00022694"/>
    </source>
</evidence>
<protein>
    <recommendedName>
        <fullName evidence="8">tRNA(Ile)-lysidine synthase</fullName>
        <ecNumber evidence="8">6.3.4.19</ecNumber>
    </recommendedName>
    <alternativeName>
        <fullName evidence="8">tRNA(Ile)-2-lysyl-cytidine synthase</fullName>
    </alternativeName>
    <alternativeName>
        <fullName evidence="8">tRNA(Ile)-lysidine synthetase</fullName>
    </alternativeName>
</protein>
<name>A0A1W6L9R5_9BURK</name>
<dbReference type="Pfam" id="PF01171">
    <property type="entry name" value="ATP_bind_3"/>
    <property type="match status" value="1"/>
</dbReference>
<dbReference type="InterPro" id="IPR012094">
    <property type="entry name" value="tRNA_Ile_lys_synt"/>
</dbReference>
<dbReference type="Proteomes" id="UP000193427">
    <property type="component" value="Chromosome"/>
</dbReference>
<dbReference type="SUPFAM" id="SSF52402">
    <property type="entry name" value="Adenine nucleotide alpha hydrolases-like"/>
    <property type="match status" value="1"/>
</dbReference>
<dbReference type="InterPro" id="IPR014729">
    <property type="entry name" value="Rossmann-like_a/b/a_fold"/>
</dbReference>
<reference evidence="9 10" key="1">
    <citation type="submission" date="2016-04" db="EMBL/GenBank/DDBJ databases">
        <title>Complete genome sequence of natural rubber-degrading, novel Gram-negative bacterium, Rhizobacter gummiphilus strain NS21.</title>
        <authorList>
            <person name="Tabata M."/>
            <person name="Kasai D."/>
            <person name="Fukuda M."/>
        </authorList>
    </citation>
    <scope>NUCLEOTIDE SEQUENCE [LARGE SCALE GENOMIC DNA]</scope>
    <source>
        <strain evidence="9 10">NS21</strain>
    </source>
</reference>
<evidence type="ECO:0000256" key="3">
    <source>
        <dbReference type="ARBA" id="ARBA00022598"/>
    </source>
</evidence>
<accession>A0A1W6L9R5</accession>
<gene>
    <name evidence="8" type="primary">tilS</name>
    <name evidence="9" type="ORF">A4W93_14285</name>
</gene>
<dbReference type="EC" id="6.3.4.19" evidence="8"/>
<keyword evidence="2 8" id="KW-0963">Cytoplasm</keyword>
<keyword evidence="10" id="KW-1185">Reference proteome</keyword>
<dbReference type="NCBIfam" id="TIGR02432">
    <property type="entry name" value="lysidine_TilS_N"/>
    <property type="match status" value="1"/>
</dbReference>
<evidence type="ECO:0000256" key="8">
    <source>
        <dbReference type="HAMAP-Rule" id="MF_01161"/>
    </source>
</evidence>
<evidence type="ECO:0000313" key="10">
    <source>
        <dbReference type="Proteomes" id="UP000193427"/>
    </source>
</evidence>
<keyword evidence="6 8" id="KW-0067">ATP-binding</keyword>
<dbReference type="PANTHER" id="PTHR43033:SF1">
    <property type="entry name" value="TRNA(ILE)-LYSIDINE SYNTHASE-RELATED"/>
    <property type="match status" value="1"/>
</dbReference>
<evidence type="ECO:0000256" key="2">
    <source>
        <dbReference type="ARBA" id="ARBA00022490"/>
    </source>
</evidence>
<dbReference type="Pfam" id="PF11734">
    <property type="entry name" value="TilS_C"/>
    <property type="match status" value="1"/>
</dbReference>
<keyword evidence="5 8" id="KW-0547">Nucleotide-binding</keyword>
<evidence type="ECO:0000256" key="7">
    <source>
        <dbReference type="ARBA" id="ARBA00048539"/>
    </source>
</evidence>
<comment type="catalytic activity">
    <reaction evidence="7 8">
        <text>cytidine(34) in tRNA(Ile2) + L-lysine + ATP = lysidine(34) in tRNA(Ile2) + AMP + diphosphate + H(+)</text>
        <dbReference type="Rhea" id="RHEA:43744"/>
        <dbReference type="Rhea" id="RHEA-COMP:10625"/>
        <dbReference type="Rhea" id="RHEA-COMP:10670"/>
        <dbReference type="ChEBI" id="CHEBI:15378"/>
        <dbReference type="ChEBI" id="CHEBI:30616"/>
        <dbReference type="ChEBI" id="CHEBI:32551"/>
        <dbReference type="ChEBI" id="CHEBI:33019"/>
        <dbReference type="ChEBI" id="CHEBI:82748"/>
        <dbReference type="ChEBI" id="CHEBI:83665"/>
        <dbReference type="ChEBI" id="CHEBI:456215"/>
        <dbReference type="EC" id="6.3.4.19"/>
    </reaction>
</comment>
<keyword evidence="3 8" id="KW-0436">Ligase</keyword>
<dbReference type="SUPFAM" id="SSF56037">
    <property type="entry name" value="PheT/TilS domain"/>
    <property type="match status" value="1"/>
</dbReference>
<dbReference type="InterPro" id="IPR012796">
    <property type="entry name" value="Lysidine-tRNA-synth_C"/>
</dbReference>
<dbReference type="HAMAP" id="MF_01161">
    <property type="entry name" value="tRNA_Ile_lys_synt"/>
    <property type="match status" value="1"/>
</dbReference>
<dbReference type="AlphaFoldDB" id="A0A1W6L9R5"/>
<dbReference type="KEGG" id="rgu:A4W93_14285"/>
<dbReference type="SMART" id="SM00977">
    <property type="entry name" value="TilS_C"/>
    <property type="match status" value="1"/>
</dbReference>
<comment type="domain">
    <text evidence="8">The N-terminal region contains the highly conserved SGGXDS motif, predicted to be a P-loop motif involved in ATP binding.</text>
</comment>
<dbReference type="SUPFAM" id="SSF82829">
    <property type="entry name" value="MesJ substrate recognition domain-like"/>
    <property type="match status" value="1"/>
</dbReference>
<dbReference type="Gene3D" id="3.40.50.620">
    <property type="entry name" value="HUPs"/>
    <property type="match status" value="1"/>
</dbReference>
<dbReference type="OrthoDB" id="9807403at2"/>
<comment type="similarity">
    <text evidence="8">Belongs to the tRNA(Ile)-lysidine synthase family.</text>
</comment>
<sequence length="432" mass="46934">MRGIVAVACSGGRDSLALLHATATAARGQGLDVVALHIHHGLLPEADAWFDHVESMCRRWAAEGLPVRFIGHRLTARPRRGESVEAWARDARYAALATMAREAGAGLVLLGHHRRDQAETFLLQALRGGGVAGLSAMPSRIERDGLVWQRPWLDVPRAHIEQYVRQCGLDSVDDPSNTDPRFARNRLREAVWPVLVEAFPDAEVALAASARWAQQAAQVLDEVAAADLATCAVGERLDIAAWSRLGEARRINALRAWLRERRGEPATAALVERLRTELIGTGPACWAWAGGELRRYRGRLSFGQAVAAVAPSREPTLAIRRAGRYRLPGWGGAVHATRVDEGGVPLAWLAHLDLRERQGGEQFQAGFSRPARSLKKQYQAAGVPEWDRGGPLLFSGGQLVFVPGLGIDARVVGLPGQAQMMLAWEAANVTEG</sequence>
<proteinExistence type="inferred from homology"/>
<dbReference type="InterPro" id="IPR012795">
    <property type="entry name" value="tRNA_Ile_lys_synt_N"/>
</dbReference>
<dbReference type="InterPro" id="IPR015262">
    <property type="entry name" value="tRNA_Ile_lys_synt_subst-bd"/>
</dbReference>
<comment type="function">
    <text evidence="8">Ligates lysine onto the cytidine present at position 34 of the AUA codon-specific tRNA(Ile) that contains the anticodon CAU, in an ATP-dependent manner. Cytidine is converted to lysidine, thus changing the amino acid specificity of the tRNA from methionine to isoleucine.</text>
</comment>
<dbReference type="InterPro" id="IPR011063">
    <property type="entry name" value="TilS/TtcA_N"/>
</dbReference>
<feature type="binding site" evidence="8">
    <location>
        <begin position="10"/>
        <end position="15"/>
    </location>
    <ligand>
        <name>ATP</name>
        <dbReference type="ChEBI" id="CHEBI:30616"/>
    </ligand>
</feature>
<organism evidence="9 10">
    <name type="scientific">Piscinibacter gummiphilus</name>
    <dbReference type="NCBI Taxonomy" id="946333"/>
    <lineage>
        <taxon>Bacteria</taxon>
        <taxon>Pseudomonadati</taxon>
        <taxon>Pseudomonadota</taxon>
        <taxon>Betaproteobacteria</taxon>
        <taxon>Burkholderiales</taxon>
        <taxon>Sphaerotilaceae</taxon>
        <taxon>Piscinibacter</taxon>
    </lineage>
</organism>
<dbReference type="STRING" id="946333.A4W93_14285"/>
<dbReference type="GO" id="GO:0005524">
    <property type="term" value="F:ATP binding"/>
    <property type="evidence" value="ECO:0007669"/>
    <property type="project" value="UniProtKB-UniRule"/>
</dbReference>
<evidence type="ECO:0000256" key="5">
    <source>
        <dbReference type="ARBA" id="ARBA00022741"/>
    </source>
</evidence>
<dbReference type="Pfam" id="PF09179">
    <property type="entry name" value="TilS"/>
    <property type="match status" value="1"/>
</dbReference>
<dbReference type="GO" id="GO:0032267">
    <property type="term" value="F:tRNA(Ile)-lysidine synthase activity"/>
    <property type="evidence" value="ECO:0007669"/>
    <property type="project" value="UniProtKB-EC"/>
</dbReference>
<dbReference type="EMBL" id="CP015118">
    <property type="protein sequence ID" value="ARN20970.1"/>
    <property type="molecule type" value="Genomic_DNA"/>
</dbReference>
<dbReference type="Gene3D" id="1.20.59.20">
    <property type="match status" value="1"/>
</dbReference>
<evidence type="ECO:0000313" key="9">
    <source>
        <dbReference type="EMBL" id="ARN20970.1"/>
    </source>
</evidence>
<dbReference type="GO" id="GO:0005737">
    <property type="term" value="C:cytoplasm"/>
    <property type="evidence" value="ECO:0007669"/>
    <property type="project" value="UniProtKB-SubCell"/>
</dbReference>
<dbReference type="RefSeq" id="WP_085751248.1">
    <property type="nucleotide sequence ID" value="NZ_BSPR01000007.1"/>
</dbReference>
<dbReference type="GO" id="GO:0006400">
    <property type="term" value="P:tRNA modification"/>
    <property type="evidence" value="ECO:0007669"/>
    <property type="project" value="UniProtKB-UniRule"/>
</dbReference>
<dbReference type="PANTHER" id="PTHR43033">
    <property type="entry name" value="TRNA(ILE)-LYSIDINE SYNTHASE-RELATED"/>
    <property type="match status" value="1"/>
</dbReference>
<dbReference type="CDD" id="cd01992">
    <property type="entry name" value="TilS_N"/>
    <property type="match status" value="1"/>
</dbReference>
<evidence type="ECO:0000256" key="1">
    <source>
        <dbReference type="ARBA" id="ARBA00004496"/>
    </source>
</evidence>
<comment type="subcellular location">
    <subcellularLocation>
        <location evidence="1 8">Cytoplasm</location>
    </subcellularLocation>
</comment>
<evidence type="ECO:0000256" key="6">
    <source>
        <dbReference type="ARBA" id="ARBA00022840"/>
    </source>
</evidence>
<keyword evidence="4 8" id="KW-0819">tRNA processing</keyword>